<dbReference type="InterPro" id="IPR024079">
    <property type="entry name" value="MetalloPept_cat_dom_sf"/>
</dbReference>
<feature type="repeat" description="Hemopexin" evidence="12">
    <location>
        <begin position="314"/>
        <end position="362"/>
    </location>
</feature>
<dbReference type="FunFam" id="3.40.390.10:FF:000021">
    <property type="entry name" value="Matrix metallopeptidase 28"/>
    <property type="match status" value="1"/>
</dbReference>
<evidence type="ECO:0000256" key="6">
    <source>
        <dbReference type="ARBA" id="ARBA00022837"/>
    </source>
</evidence>
<dbReference type="EMBL" id="SRMA01027215">
    <property type="protein sequence ID" value="TRY57978.1"/>
    <property type="molecule type" value="Genomic_DNA"/>
</dbReference>
<dbReference type="PRINTS" id="PR00138">
    <property type="entry name" value="MATRIXIN"/>
</dbReference>
<feature type="binding site" evidence="9">
    <location>
        <position position="194"/>
    </location>
    <ligand>
        <name>Zn(2+)</name>
        <dbReference type="ChEBI" id="CHEBI:29105"/>
        <label>2</label>
        <note>catalytic</note>
    </ligand>
</feature>
<feature type="binding site" evidence="10">
    <location>
        <position position="144"/>
    </location>
    <ligand>
        <name>Ca(2+)</name>
        <dbReference type="ChEBI" id="CHEBI:29108"/>
        <label>3</label>
    </ligand>
</feature>
<keyword evidence="7" id="KW-0482">Metalloprotease</keyword>
<dbReference type="InterPro" id="IPR036375">
    <property type="entry name" value="Hemopexin-like_dom_sf"/>
</dbReference>
<feature type="binding site" evidence="10">
    <location>
        <position position="134"/>
    </location>
    <ligand>
        <name>Zn(2+)</name>
        <dbReference type="ChEBI" id="CHEBI:29105"/>
        <label>1</label>
    </ligand>
</feature>
<feature type="domain" description="Peptidase metallopeptidase" evidence="13">
    <location>
        <begin position="71"/>
        <end position="229"/>
    </location>
</feature>
<dbReference type="SUPFAM" id="SSF50923">
    <property type="entry name" value="Hemopexin-like domain"/>
    <property type="match status" value="1"/>
</dbReference>
<feature type="modified residue" description="Phosphotyrosine; by PKDCC" evidence="11">
    <location>
        <position position="351"/>
    </location>
</feature>
<dbReference type="GO" id="GO:0005615">
    <property type="term" value="C:extracellular space"/>
    <property type="evidence" value="ECO:0007669"/>
    <property type="project" value="TreeGrafter"/>
</dbReference>
<dbReference type="PANTHER" id="PTHR10201">
    <property type="entry name" value="MATRIX METALLOPROTEINASE"/>
    <property type="match status" value="1"/>
</dbReference>
<feature type="binding site" evidence="10">
    <location>
        <position position="318"/>
    </location>
    <ligand>
        <name>Ca(2+)</name>
        <dbReference type="ChEBI" id="CHEBI:29108"/>
        <label>4</label>
    </ligand>
</feature>
<evidence type="ECO:0000259" key="13">
    <source>
        <dbReference type="SMART" id="SM00235"/>
    </source>
</evidence>
<dbReference type="InterPro" id="IPR018487">
    <property type="entry name" value="Hemopexin-like_repeat"/>
</dbReference>
<dbReference type="CDD" id="cd04278">
    <property type="entry name" value="ZnMc_MMP"/>
    <property type="match status" value="1"/>
</dbReference>
<dbReference type="GO" id="GO:0008270">
    <property type="term" value="F:zinc ion binding"/>
    <property type="evidence" value="ECO:0007669"/>
    <property type="project" value="InterPro"/>
</dbReference>
<keyword evidence="3 9" id="KW-0479">Metal-binding</keyword>
<proteinExistence type="inferred from homology"/>
<dbReference type="InterPro" id="IPR021190">
    <property type="entry name" value="Pept_M10A"/>
</dbReference>
<dbReference type="SMART" id="SM00235">
    <property type="entry name" value="ZnMc"/>
    <property type="match status" value="1"/>
</dbReference>
<evidence type="ECO:0000256" key="12">
    <source>
        <dbReference type="PROSITE-ProRule" id="PRU01011"/>
    </source>
</evidence>
<comment type="cofactor">
    <cofactor evidence="10">
        <name>Zn(2+)</name>
        <dbReference type="ChEBI" id="CHEBI:29105"/>
    </cofactor>
    <text evidence="10">Binds 2 Zn(2+) ions per subunit.</text>
</comment>
<feature type="binding site" evidence="9">
    <location>
        <position position="184"/>
    </location>
    <ligand>
        <name>Zn(2+)</name>
        <dbReference type="ChEBI" id="CHEBI:29105"/>
        <label>2</label>
        <note>catalytic</note>
    </ligand>
</feature>
<comment type="similarity">
    <text evidence="1">Belongs to the peptidase M10A family.</text>
</comment>
<evidence type="ECO:0000256" key="1">
    <source>
        <dbReference type="ARBA" id="ARBA00010370"/>
    </source>
</evidence>
<dbReference type="Proteomes" id="UP000316079">
    <property type="component" value="Unassembled WGS sequence"/>
</dbReference>
<feature type="binding site" evidence="10">
    <location>
        <position position="273"/>
    </location>
    <ligand>
        <name>Ca(2+)</name>
        <dbReference type="ChEBI" id="CHEBI:29108"/>
        <label>4</label>
    </ligand>
</feature>
<dbReference type="InterPro" id="IPR001818">
    <property type="entry name" value="Pept_M10_metallopeptidase"/>
</dbReference>
<feature type="binding site" evidence="9">
    <location>
        <position position="188"/>
    </location>
    <ligand>
        <name>Zn(2+)</name>
        <dbReference type="ChEBI" id="CHEBI:29105"/>
        <label>2</label>
        <note>catalytic</note>
    </ligand>
</feature>
<feature type="binding site" evidence="10">
    <location>
        <position position="124"/>
    </location>
    <ligand>
        <name>Ca(2+)</name>
        <dbReference type="ChEBI" id="CHEBI:29108"/>
        <label>2</label>
    </ligand>
</feature>
<protein>
    <recommendedName>
        <fullName evidence="13">Peptidase metallopeptidase domain-containing protein</fullName>
    </recommendedName>
</protein>
<evidence type="ECO:0000256" key="4">
    <source>
        <dbReference type="ARBA" id="ARBA00022801"/>
    </source>
</evidence>
<evidence type="ECO:0000256" key="11">
    <source>
        <dbReference type="PIRSR" id="PIRSR621190-4"/>
    </source>
</evidence>
<comment type="cofactor">
    <cofactor evidence="10">
        <name>Ca(2+)</name>
        <dbReference type="ChEBI" id="CHEBI:29108"/>
    </cofactor>
    <text evidence="10">Can bind about 5 Ca(2+) ions per subunit.</text>
</comment>
<keyword evidence="2" id="KW-0645">Protease</keyword>
<comment type="caution">
    <text evidence="14">The sequence shown here is derived from an EMBL/GenBank/DDBJ whole genome shotgun (WGS) entry which is preliminary data.</text>
</comment>
<name>A0A553MXS8_9TELE</name>
<keyword evidence="15" id="KW-1185">Reference proteome</keyword>
<dbReference type="Pfam" id="PF00045">
    <property type="entry name" value="Hemopexin"/>
    <property type="match status" value="2"/>
</dbReference>
<gene>
    <name evidence="14" type="ORF">DNTS_027334</name>
</gene>
<evidence type="ECO:0000256" key="5">
    <source>
        <dbReference type="ARBA" id="ARBA00022833"/>
    </source>
</evidence>
<feature type="binding site" evidence="10">
    <location>
        <position position="163"/>
    </location>
    <ligand>
        <name>Ca(2+)</name>
        <dbReference type="ChEBI" id="CHEBI:29108"/>
        <label>3</label>
    </ligand>
</feature>
<dbReference type="GO" id="GO:0030198">
    <property type="term" value="P:extracellular matrix organization"/>
    <property type="evidence" value="ECO:0007669"/>
    <property type="project" value="TreeGrafter"/>
</dbReference>
<evidence type="ECO:0000256" key="2">
    <source>
        <dbReference type="ARBA" id="ARBA00022670"/>
    </source>
</evidence>
<dbReference type="PROSITE" id="PS51642">
    <property type="entry name" value="HEMOPEXIN_2"/>
    <property type="match status" value="1"/>
</dbReference>
<feature type="binding site" evidence="10">
    <location>
        <position position="166"/>
    </location>
    <ligand>
        <name>Ca(2+)</name>
        <dbReference type="ChEBI" id="CHEBI:29108"/>
        <label>1</label>
    </ligand>
</feature>
<feature type="binding site" evidence="10">
    <location>
        <position position="136"/>
    </location>
    <ligand>
        <name>Zn(2+)</name>
        <dbReference type="ChEBI" id="CHEBI:29105"/>
        <label>1</label>
    </ligand>
</feature>
<dbReference type="InterPro" id="IPR006026">
    <property type="entry name" value="Peptidase_Metallo"/>
</dbReference>
<evidence type="ECO:0000256" key="8">
    <source>
        <dbReference type="PIRSR" id="PIRSR001191-1"/>
    </source>
</evidence>
<dbReference type="InterPro" id="IPR033739">
    <property type="entry name" value="M10A_MMP"/>
</dbReference>
<dbReference type="InterPro" id="IPR036365">
    <property type="entry name" value="PGBD-like_sf"/>
</dbReference>
<dbReference type="SUPFAM" id="SSF47090">
    <property type="entry name" value="PGBD-like"/>
    <property type="match status" value="1"/>
</dbReference>
<dbReference type="STRING" id="623744.A0A553MXS8"/>
<dbReference type="Pfam" id="PF00413">
    <property type="entry name" value="Peptidase_M10"/>
    <property type="match status" value="1"/>
</dbReference>
<keyword evidence="6 10" id="KW-0106">Calcium</keyword>
<dbReference type="GO" id="GO:0031012">
    <property type="term" value="C:extracellular matrix"/>
    <property type="evidence" value="ECO:0007669"/>
    <property type="project" value="InterPro"/>
</dbReference>
<dbReference type="GO" id="GO:0030574">
    <property type="term" value="P:collagen catabolic process"/>
    <property type="evidence" value="ECO:0007669"/>
    <property type="project" value="TreeGrafter"/>
</dbReference>
<accession>A0A553MXS8</accession>
<feature type="binding site" evidence="10">
    <location>
        <position position="202"/>
    </location>
    <ligand>
        <name>Zn(2+)</name>
        <dbReference type="ChEBI" id="CHEBI:29105"/>
        <label>2</label>
        <note>catalytic</note>
    </ligand>
</feature>
<dbReference type="SUPFAM" id="SSF55486">
    <property type="entry name" value="Metalloproteases ('zincins'), catalytic domain"/>
    <property type="match status" value="1"/>
</dbReference>
<evidence type="ECO:0000256" key="7">
    <source>
        <dbReference type="ARBA" id="ARBA00023049"/>
    </source>
</evidence>
<dbReference type="GO" id="GO:0006508">
    <property type="term" value="P:proteolysis"/>
    <property type="evidence" value="ECO:0007669"/>
    <property type="project" value="UniProtKB-KW"/>
</dbReference>
<evidence type="ECO:0000256" key="9">
    <source>
        <dbReference type="PIRSR" id="PIRSR001191-2"/>
    </source>
</evidence>
<evidence type="ECO:0000256" key="3">
    <source>
        <dbReference type="ARBA" id="ARBA00022723"/>
    </source>
</evidence>
<feature type="active site" evidence="8">
    <location>
        <position position="185"/>
    </location>
</feature>
<keyword evidence="5 9" id="KW-0862">Zinc</keyword>
<feature type="binding site" evidence="10">
    <location>
        <position position="320"/>
    </location>
    <ligand>
        <name>Ca(2+)</name>
        <dbReference type="ChEBI" id="CHEBI:29108"/>
        <label>5</label>
    </ligand>
</feature>
<feature type="binding site" evidence="10">
    <location>
        <position position="161"/>
    </location>
    <ligand>
        <name>Zn(2+)</name>
        <dbReference type="ChEBI" id="CHEBI:29105"/>
        <label>1</label>
    </ligand>
</feature>
<feature type="binding site" evidence="10">
    <location>
        <position position="166"/>
    </location>
    <ligand>
        <name>Ca(2+)</name>
        <dbReference type="ChEBI" id="CHEBI:29108"/>
        <label>3</label>
    </ligand>
</feature>
<dbReference type="PANTHER" id="PTHR10201:SF298">
    <property type="entry name" value="MATRIX METALLOPROTEINASE-28"/>
    <property type="match status" value="1"/>
</dbReference>
<feature type="binding site" evidence="10">
    <location>
        <position position="275"/>
    </location>
    <ligand>
        <name>Ca(2+)</name>
        <dbReference type="ChEBI" id="CHEBI:29108"/>
        <label>5</label>
    </ligand>
</feature>
<dbReference type="GO" id="GO:0004222">
    <property type="term" value="F:metalloendopeptidase activity"/>
    <property type="evidence" value="ECO:0007669"/>
    <property type="project" value="InterPro"/>
</dbReference>
<feature type="binding site" evidence="10">
    <location>
        <position position="151"/>
    </location>
    <ligand>
        <name>Zn(2+)</name>
        <dbReference type="ChEBI" id="CHEBI:29105"/>
        <label>1</label>
    </ligand>
</feature>
<reference evidence="14 15" key="1">
    <citation type="journal article" date="2019" name="Sci. Data">
        <title>Hybrid genome assembly and annotation of Danionella translucida.</title>
        <authorList>
            <person name="Kadobianskyi M."/>
            <person name="Schulze L."/>
            <person name="Schuelke M."/>
            <person name="Judkewitz B."/>
        </authorList>
    </citation>
    <scope>NUCLEOTIDE SEQUENCE [LARGE SCALE GENOMIC DNA]</scope>
    <source>
        <strain evidence="14 15">Bolton</strain>
    </source>
</reference>
<evidence type="ECO:0000256" key="10">
    <source>
        <dbReference type="PIRSR" id="PIRSR621190-2"/>
    </source>
</evidence>
<keyword evidence="4" id="KW-0378">Hydrolase</keyword>
<dbReference type="AlphaFoldDB" id="A0A553MXS8"/>
<evidence type="ECO:0000313" key="14">
    <source>
        <dbReference type="EMBL" id="TRY57978.1"/>
    </source>
</evidence>
<evidence type="ECO:0000313" key="15">
    <source>
        <dbReference type="Proteomes" id="UP000316079"/>
    </source>
</evidence>
<organism evidence="14 15">
    <name type="scientific">Danionella cerebrum</name>
    <dbReference type="NCBI Taxonomy" id="2873325"/>
    <lineage>
        <taxon>Eukaryota</taxon>
        <taxon>Metazoa</taxon>
        <taxon>Chordata</taxon>
        <taxon>Craniata</taxon>
        <taxon>Vertebrata</taxon>
        <taxon>Euteleostomi</taxon>
        <taxon>Actinopterygii</taxon>
        <taxon>Neopterygii</taxon>
        <taxon>Teleostei</taxon>
        <taxon>Ostariophysi</taxon>
        <taxon>Cypriniformes</taxon>
        <taxon>Danionidae</taxon>
        <taxon>Danioninae</taxon>
        <taxon>Danionella</taxon>
    </lineage>
</organism>
<feature type="binding site" evidence="10">
    <location>
        <position position="143"/>
    </location>
    <ligand>
        <name>Ca(2+)</name>
        <dbReference type="ChEBI" id="CHEBI:29108"/>
        <label>3</label>
    </ligand>
</feature>
<feature type="binding site" description="in inhibited form" evidence="10">
    <location>
        <position position="39"/>
    </location>
    <ligand>
        <name>Zn(2+)</name>
        <dbReference type="ChEBI" id="CHEBI:29105"/>
        <label>2</label>
        <note>catalytic</note>
    </ligand>
</feature>
<dbReference type="PIRSF" id="PIRSF001191">
    <property type="entry name" value="Peptidase_M10A_matrix"/>
    <property type="match status" value="1"/>
</dbReference>
<sequence length="417" mass="47920">MGNVVIVCHYFREFQWLSHLPITGQLDNGTLVMMTSSRCGVTDAGSYRAWQQRVNSILTGYHLRKKRQARLGEKWHKKELSYRIMNWPRTLSPSQVHVAVKTAFELWSNISGLVFHELLQGPTDLRLAFYDGEHNDGTGNAFDGPGGALAHAFFPFRGEAHFDLSERWTLSTRKGHDLFLVSAHEIGHTLGLLHSPVQHSLMSPFYKRRRSRALLSWDDITAIQQLYGKPPGGGFEQVTDRSLRRSLMDPQSSPQLRAEDLTGTPRYCHGHFDAITSGQRSMLYKIIKGDHMWRFSDTDLDPGFPLKNSKLGLAKHLDCAFFYPPLGKMVLFKGSRYFLLNPETLKVEPYYPRALRDWKGIPRGVNGVINRPDGALYFFKEQQYWRFDPGKLRITTRGRWEESLEWISCKRTAPPHE</sequence>
<dbReference type="Gene3D" id="3.40.390.10">
    <property type="entry name" value="Collagenase (Catalytic Domain)"/>
    <property type="match status" value="1"/>
</dbReference>
<dbReference type="Gene3D" id="2.110.10.10">
    <property type="entry name" value="Hemopexin-like domain"/>
    <property type="match status" value="1"/>
</dbReference>
<dbReference type="SMART" id="SM00120">
    <property type="entry name" value="HX"/>
    <property type="match status" value="3"/>
</dbReference>
<dbReference type="OrthoDB" id="406838at2759"/>